<dbReference type="OrthoDB" id="4296169at2"/>
<comment type="caution">
    <text evidence="1">The sequence shown here is derived from an EMBL/GenBank/DDBJ whole genome shotgun (WGS) entry which is preliminary data.</text>
</comment>
<organism evidence="1 2">
    <name type="scientific">Streptomyces monashensis</name>
    <dbReference type="NCBI Taxonomy" id="1678012"/>
    <lineage>
        <taxon>Bacteria</taxon>
        <taxon>Bacillati</taxon>
        <taxon>Actinomycetota</taxon>
        <taxon>Actinomycetes</taxon>
        <taxon>Kitasatosporales</taxon>
        <taxon>Streptomycetaceae</taxon>
        <taxon>Streptomyces</taxon>
    </lineage>
</organism>
<sequence length="146" mass="15627">MVYGETGRNMSGGESAANLKVSADALTQFVKTVDGVLKDLEGSAGNPTRVGDQTIRHTSLRSGSAGFHEADALYGTFNQVHQALTNLSKTLHLQIEAIGIAVQGANGTFNDLEEEQRRRFYEIQAEIRHLNPQGDKNTGGGEKGGI</sequence>
<accession>A0A1S2QKZ3</accession>
<proteinExistence type="predicted"/>
<evidence type="ECO:0000313" key="1">
    <source>
        <dbReference type="EMBL" id="OIK06840.1"/>
    </source>
</evidence>
<protein>
    <submittedName>
        <fullName evidence="1">Uncharacterized protein</fullName>
    </submittedName>
</protein>
<gene>
    <name evidence="1" type="ORF">BIV23_04930</name>
</gene>
<name>A0A1S2QKZ3_9ACTN</name>
<dbReference type="AlphaFoldDB" id="A0A1S2QKZ3"/>
<dbReference type="EMBL" id="MLYO01000012">
    <property type="protein sequence ID" value="OIK06840.1"/>
    <property type="molecule type" value="Genomic_DNA"/>
</dbReference>
<dbReference type="Proteomes" id="UP000179642">
    <property type="component" value="Unassembled WGS sequence"/>
</dbReference>
<reference evidence="1 2" key="1">
    <citation type="submission" date="2016-10" db="EMBL/GenBank/DDBJ databases">
        <title>Genome sequence of Streptomyces sp. MUSC 1.</title>
        <authorList>
            <person name="Lee L.-H."/>
            <person name="Ser H.-L."/>
            <person name="Law J.W.-F."/>
        </authorList>
    </citation>
    <scope>NUCLEOTIDE SEQUENCE [LARGE SCALE GENOMIC DNA]</scope>
    <source>
        <strain evidence="1 2">MUSC 1</strain>
    </source>
</reference>
<keyword evidence="2" id="KW-1185">Reference proteome</keyword>
<evidence type="ECO:0000313" key="2">
    <source>
        <dbReference type="Proteomes" id="UP000179642"/>
    </source>
</evidence>